<dbReference type="InterPro" id="IPR036477">
    <property type="entry name" value="Formyl_transf_N_sf"/>
</dbReference>
<gene>
    <name evidence="2" type="ORF">EV184_111168</name>
</gene>
<comment type="caution">
    <text evidence="2">The sequence shown here is derived from an EMBL/GenBank/DDBJ whole genome shotgun (WGS) entry which is preliminary data.</text>
</comment>
<dbReference type="SUPFAM" id="SSF53328">
    <property type="entry name" value="Formyltransferase"/>
    <property type="match status" value="1"/>
</dbReference>
<dbReference type="CDD" id="cd08653">
    <property type="entry name" value="FMT_core_like_3"/>
    <property type="match status" value="1"/>
</dbReference>
<dbReference type="EMBL" id="SLVU01000011">
    <property type="protein sequence ID" value="TCN29066.1"/>
    <property type="molecule type" value="Genomic_DNA"/>
</dbReference>
<dbReference type="Gene3D" id="3.40.50.170">
    <property type="entry name" value="Formyl transferase, N-terminal domain"/>
    <property type="match status" value="1"/>
</dbReference>
<evidence type="ECO:0000313" key="2">
    <source>
        <dbReference type="EMBL" id="TCN29066.1"/>
    </source>
</evidence>
<dbReference type="GO" id="GO:0016740">
    <property type="term" value="F:transferase activity"/>
    <property type="evidence" value="ECO:0007669"/>
    <property type="project" value="UniProtKB-KW"/>
</dbReference>
<accession>A0A4R2BP64</accession>
<organism evidence="2 3">
    <name type="scientific">Sinorhizobium americanum</name>
    <dbReference type="NCBI Taxonomy" id="194963"/>
    <lineage>
        <taxon>Bacteria</taxon>
        <taxon>Pseudomonadati</taxon>
        <taxon>Pseudomonadota</taxon>
        <taxon>Alphaproteobacteria</taxon>
        <taxon>Hyphomicrobiales</taxon>
        <taxon>Rhizobiaceae</taxon>
        <taxon>Sinorhizobium/Ensifer group</taxon>
        <taxon>Sinorhizobium</taxon>
    </lineage>
</organism>
<reference evidence="2 3" key="1">
    <citation type="submission" date="2019-03" db="EMBL/GenBank/DDBJ databases">
        <title>Genomic Encyclopedia of Type Strains, Phase IV (KMG-V): Genome sequencing to study the core and pangenomes of soil and plant-associated prokaryotes.</title>
        <authorList>
            <person name="Whitman W."/>
        </authorList>
    </citation>
    <scope>NUCLEOTIDE SEQUENCE [LARGE SCALE GENOMIC DNA]</scope>
    <source>
        <strain evidence="2 3">23C40</strain>
    </source>
</reference>
<proteinExistence type="predicted"/>
<keyword evidence="2" id="KW-0808">Transferase</keyword>
<dbReference type="InterPro" id="IPR002376">
    <property type="entry name" value="Formyl_transf_N"/>
</dbReference>
<name>A0A4R2BP64_9HYPH</name>
<evidence type="ECO:0000259" key="1">
    <source>
        <dbReference type="Pfam" id="PF00551"/>
    </source>
</evidence>
<dbReference type="Pfam" id="PF00551">
    <property type="entry name" value="Formyl_trans_N"/>
    <property type="match status" value="1"/>
</dbReference>
<dbReference type="AlphaFoldDB" id="A0A4R2BP64"/>
<dbReference type="RefSeq" id="WP_132077390.1">
    <property type="nucleotide sequence ID" value="NZ_SLVU01000011.1"/>
</dbReference>
<sequence>MYRSNSALSESETEAAAATGRRIVVVTAGGDNPNILINALAARFSDIVVLQEQPESKALFVRRRARKLGWTTALGQLATMIASRFGKRFTRRRAAEILRTYGVSADKAPSVPVHRIVSINDAEGRARLTALEPAVVFLVSCRMLKPATLAAIPCPVLNFHAGINPQYRGLMGGYWALVGKDRENFGATVHLVDEGVDTGGILYQSRQMPNRADTIHTYPLLQTAASTDLAIKAVEDALDRNLRPLDIAAPSRQWYHPPVWAWLWNGMRRGIW</sequence>
<feature type="domain" description="Formyl transferase N-terminal" evidence="1">
    <location>
        <begin position="118"/>
        <end position="207"/>
    </location>
</feature>
<protein>
    <submittedName>
        <fullName evidence="2">Formyl transferase-like protein</fullName>
    </submittedName>
</protein>
<dbReference type="Proteomes" id="UP000295043">
    <property type="component" value="Unassembled WGS sequence"/>
</dbReference>
<evidence type="ECO:0000313" key="3">
    <source>
        <dbReference type="Proteomes" id="UP000295043"/>
    </source>
</evidence>